<dbReference type="Proteomes" id="UP001172778">
    <property type="component" value="Unassembled WGS sequence"/>
</dbReference>
<comment type="caution">
    <text evidence="6">The sequence shown here is derived from an EMBL/GenBank/DDBJ whole genome shotgun (WGS) entry which is preliminary data.</text>
</comment>
<dbReference type="RefSeq" id="WP_284100707.1">
    <property type="nucleotide sequence ID" value="NZ_JARRAF010000009.1"/>
</dbReference>
<accession>A0ABT7DWF3</accession>
<evidence type="ECO:0000256" key="1">
    <source>
        <dbReference type="ARBA" id="ARBA00004141"/>
    </source>
</evidence>
<evidence type="ECO:0000256" key="3">
    <source>
        <dbReference type="ARBA" id="ARBA00022989"/>
    </source>
</evidence>
<protein>
    <submittedName>
        <fullName evidence="6">DUF697 domain-containing protein</fullName>
    </submittedName>
</protein>
<evidence type="ECO:0000256" key="2">
    <source>
        <dbReference type="ARBA" id="ARBA00022692"/>
    </source>
</evidence>
<gene>
    <name evidence="6" type="ORF">PZA18_10070</name>
</gene>
<keyword evidence="7" id="KW-1185">Reference proteome</keyword>
<reference evidence="6" key="1">
    <citation type="submission" date="2023-03" db="EMBL/GenBank/DDBJ databases">
        <title>Chitinimonas shenzhenensis gen. nov., sp. nov., a novel member of family Burkholderiaceae isolated from activated sludge collected in Shen Zhen, China.</title>
        <authorList>
            <person name="Wang X."/>
        </authorList>
    </citation>
    <scope>NUCLEOTIDE SEQUENCE</scope>
    <source>
        <strain evidence="6">DQS-5</strain>
    </source>
</reference>
<evidence type="ECO:0000256" key="5">
    <source>
        <dbReference type="SAM" id="MobiDB-lite"/>
    </source>
</evidence>
<dbReference type="Pfam" id="PF05128">
    <property type="entry name" value="DUF697"/>
    <property type="match status" value="1"/>
</dbReference>
<comment type="subcellular location">
    <subcellularLocation>
        <location evidence="1">Membrane</location>
        <topology evidence="1">Multi-pass membrane protein</topology>
    </subcellularLocation>
</comment>
<dbReference type="InterPro" id="IPR021147">
    <property type="entry name" value="DUF697"/>
</dbReference>
<organism evidence="6 7">
    <name type="scientific">Parachitinimonas caeni</name>
    <dbReference type="NCBI Taxonomy" id="3031301"/>
    <lineage>
        <taxon>Bacteria</taxon>
        <taxon>Pseudomonadati</taxon>
        <taxon>Pseudomonadota</taxon>
        <taxon>Betaproteobacteria</taxon>
        <taxon>Neisseriales</taxon>
        <taxon>Chitinibacteraceae</taxon>
        <taxon>Parachitinimonas</taxon>
    </lineage>
</organism>
<keyword evidence="3" id="KW-1133">Transmembrane helix</keyword>
<proteinExistence type="predicted"/>
<sequence>MDATTVDSKAPATPPATTPAEPTAKNLSLDQRMAATKSTIETHSLVALSVGLIPVPGVDIVALSAVQVNLLRKLGDFYGYTLTEQLGKKLAGAVIGAYAPAAIATPVASLLKIVPLVGQFAGAAAVSLTAGASTYALGKVFVQHFESGGTFLDFNPASVEKHFERYFAEGKNVLKDAAPTAKKG</sequence>
<dbReference type="EMBL" id="JARRAF010000009">
    <property type="protein sequence ID" value="MDK2124396.1"/>
    <property type="molecule type" value="Genomic_DNA"/>
</dbReference>
<feature type="region of interest" description="Disordered" evidence="5">
    <location>
        <begin position="1"/>
        <end position="23"/>
    </location>
</feature>
<keyword evidence="4" id="KW-0472">Membrane</keyword>
<evidence type="ECO:0000313" key="6">
    <source>
        <dbReference type="EMBL" id="MDK2124396.1"/>
    </source>
</evidence>
<evidence type="ECO:0000256" key="4">
    <source>
        <dbReference type="ARBA" id="ARBA00023136"/>
    </source>
</evidence>
<name>A0ABT7DWF3_9NEIS</name>
<evidence type="ECO:0000313" key="7">
    <source>
        <dbReference type="Proteomes" id="UP001172778"/>
    </source>
</evidence>
<keyword evidence="2" id="KW-0812">Transmembrane</keyword>